<sequence>MNLYSFFSRITTFILIVFVCGSLSAQLRSIELLDDNIFPTVEALPNGDHVSFRSSRIVKYDSNLNEKDLAVIPFPYDHISYDQYTIGHDGYYYLYYGFNLMFDSVGVLMKMSSSGDIVWENDSLKKRGQNLTFYGESKLVQYGNDVFVFDLFRESVTDTSRYGVTHLDAQTGEVKSFNMIDMPLSFFNSGRAFYNEKWYFPASLDMAGGNEGMLVFDVDGSYNYKPSGFPAGSIIATTHDGIFSIDTQYGTPKDFSQLNKVNFDVSLQNSYSLVPTNKYPNDNFSLKINNGVFSDKYGIILQGNYSITDTLWPNEDPWIGQMNPENGNIVWDTVFENGQYDYPILSCNGEQVFMKVVKDYYELKFEELNFNTVLSDDKIEEKQTELKIYPNPT</sequence>
<dbReference type="OrthoDB" id="1264254at2"/>
<evidence type="ECO:0000313" key="1">
    <source>
        <dbReference type="EMBL" id="KAB1064937.1"/>
    </source>
</evidence>
<protein>
    <submittedName>
        <fullName evidence="1">Uncharacterized protein</fullName>
    </submittedName>
</protein>
<keyword evidence="2" id="KW-1185">Reference proteome</keyword>
<proteinExistence type="predicted"/>
<evidence type="ECO:0000313" key="2">
    <source>
        <dbReference type="Proteomes" id="UP000435357"/>
    </source>
</evidence>
<gene>
    <name evidence="1" type="ORF">F3059_06170</name>
</gene>
<dbReference type="EMBL" id="WACR01000004">
    <property type="protein sequence ID" value="KAB1064937.1"/>
    <property type="molecule type" value="Genomic_DNA"/>
</dbReference>
<dbReference type="AlphaFoldDB" id="A0A6N6M5N1"/>
<accession>A0A6N6M5N1</accession>
<name>A0A6N6M5N1_9FLAO</name>
<dbReference type="RefSeq" id="WP_151167267.1">
    <property type="nucleotide sequence ID" value="NZ_WACR01000004.1"/>
</dbReference>
<reference evidence="1 2" key="1">
    <citation type="submission" date="2019-09" db="EMBL/GenBank/DDBJ databases">
        <title>Genomes of Cryomorphaceae.</title>
        <authorList>
            <person name="Bowman J.P."/>
        </authorList>
    </citation>
    <scope>NUCLEOTIDE SEQUENCE [LARGE SCALE GENOMIC DNA]</scope>
    <source>
        <strain evidence="1 2">KCTC 52047</strain>
    </source>
</reference>
<feature type="non-terminal residue" evidence="1">
    <location>
        <position position="393"/>
    </location>
</feature>
<comment type="caution">
    <text evidence="1">The sequence shown here is derived from an EMBL/GenBank/DDBJ whole genome shotgun (WGS) entry which is preliminary data.</text>
</comment>
<dbReference type="Proteomes" id="UP000435357">
    <property type="component" value="Unassembled WGS sequence"/>
</dbReference>
<organism evidence="1 2">
    <name type="scientific">Salibacter halophilus</name>
    <dbReference type="NCBI Taxonomy" id="1803916"/>
    <lineage>
        <taxon>Bacteria</taxon>
        <taxon>Pseudomonadati</taxon>
        <taxon>Bacteroidota</taxon>
        <taxon>Flavobacteriia</taxon>
        <taxon>Flavobacteriales</taxon>
        <taxon>Salibacteraceae</taxon>
        <taxon>Salibacter</taxon>
    </lineage>
</organism>